<protein>
    <submittedName>
        <fullName evidence="2">Uncharacterized protein</fullName>
    </submittedName>
</protein>
<dbReference type="Proteomes" id="UP000887574">
    <property type="component" value="Unplaced"/>
</dbReference>
<reference evidence="2" key="1">
    <citation type="submission" date="2022-11" db="UniProtKB">
        <authorList>
            <consortium name="WormBaseParasite"/>
        </authorList>
    </citation>
    <scope>IDENTIFICATION</scope>
</reference>
<evidence type="ECO:0000313" key="2">
    <source>
        <dbReference type="WBParaSite" id="jg724"/>
    </source>
</evidence>
<accession>A0A915ELS0</accession>
<sequence>MTLNVEVVDGCPGQPNCRCLIPAVVQIDVEHSISCKFPYRLILHQKAAAIQKFRSLVDRENQRVHPDLAAGVLMVNSVFSPILFVDLPGSAQVSSLGPLLHQNLEDFECTFYDGACGLVDDDSLLESISADKRIFVVEIRKKPKKGFCSIQ</sequence>
<dbReference type="AlphaFoldDB" id="A0A915ELS0"/>
<name>A0A915ELS0_9BILA</name>
<proteinExistence type="predicted"/>
<dbReference type="WBParaSite" id="jg724">
    <property type="protein sequence ID" value="jg724"/>
    <property type="gene ID" value="jg724"/>
</dbReference>
<organism evidence="1 2">
    <name type="scientific">Ditylenchus dipsaci</name>
    <dbReference type="NCBI Taxonomy" id="166011"/>
    <lineage>
        <taxon>Eukaryota</taxon>
        <taxon>Metazoa</taxon>
        <taxon>Ecdysozoa</taxon>
        <taxon>Nematoda</taxon>
        <taxon>Chromadorea</taxon>
        <taxon>Rhabditida</taxon>
        <taxon>Tylenchina</taxon>
        <taxon>Tylenchomorpha</taxon>
        <taxon>Sphaerularioidea</taxon>
        <taxon>Anguinidae</taxon>
        <taxon>Anguininae</taxon>
        <taxon>Ditylenchus</taxon>
    </lineage>
</organism>
<evidence type="ECO:0000313" key="1">
    <source>
        <dbReference type="Proteomes" id="UP000887574"/>
    </source>
</evidence>
<keyword evidence="1" id="KW-1185">Reference proteome</keyword>